<comment type="caution">
    <text evidence="2">The sequence shown here is derived from an EMBL/GenBank/DDBJ whole genome shotgun (WGS) entry which is preliminary data.</text>
</comment>
<name>A0ABT9VVL8_9BACI</name>
<gene>
    <name evidence="2" type="ORF">J2S11_000899</name>
</gene>
<accession>A0ABT9VVL8</accession>
<keyword evidence="1" id="KW-0472">Membrane</keyword>
<keyword evidence="1" id="KW-1133">Transmembrane helix</keyword>
<organism evidence="2 3">
    <name type="scientific">Caldalkalibacillus horti</name>
    <dbReference type="NCBI Taxonomy" id="77523"/>
    <lineage>
        <taxon>Bacteria</taxon>
        <taxon>Bacillati</taxon>
        <taxon>Bacillota</taxon>
        <taxon>Bacilli</taxon>
        <taxon>Bacillales</taxon>
        <taxon>Bacillaceae</taxon>
        <taxon>Caldalkalibacillus</taxon>
    </lineage>
</organism>
<protein>
    <recommendedName>
        <fullName evidence="4">DUF4179 domain-containing protein</fullName>
    </recommendedName>
</protein>
<feature type="transmembrane region" description="Helical" evidence="1">
    <location>
        <begin position="45"/>
        <end position="65"/>
    </location>
</feature>
<sequence>MKDKDLEQLLRQSLASAVEPEEKLNQSLIRQLKERSLMKNKYRRLSSALLAAALLLIVSVSAYAATQLFSAKQVAENLGDQLLASAFESKDAIQIEQSLASGDYHFTLHGLVSGAGLSEFPHSSERIYPDKSYVVVSITRQDGKPMPATSDLDYGQDPFFVSPLIKGQEPWRVNIITMNGAYSEIVIDGVMYRMIESDQIEIFADRGVYLAISSGSPFYSNDAFMYDEETGEIRASEDYSGASLLFDLPLDTSKADPEKAEAYLEELLNPSSSKESERDEHSSSFIESGEWVNWIEDIRDKILMGETIGETIAESINEVSYNDSGEITYTYNDWSTTANLENLFEEGHIGFTDRGLSISGNADDIYQVVLFHRDENGVITGRVVILDKGLNPQK</sequence>
<evidence type="ECO:0000313" key="3">
    <source>
        <dbReference type="Proteomes" id="UP001235840"/>
    </source>
</evidence>
<dbReference type="EMBL" id="JAUSTY010000003">
    <property type="protein sequence ID" value="MDQ0164999.1"/>
    <property type="molecule type" value="Genomic_DNA"/>
</dbReference>
<dbReference type="Proteomes" id="UP001235840">
    <property type="component" value="Unassembled WGS sequence"/>
</dbReference>
<keyword evidence="1" id="KW-0812">Transmembrane</keyword>
<reference evidence="2 3" key="1">
    <citation type="submission" date="2023-07" db="EMBL/GenBank/DDBJ databases">
        <title>Genomic Encyclopedia of Type Strains, Phase IV (KMG-IV): sequencing the most valuable type-strain genomes for metagenomic binning, comparative biology and taxonomic classification.</title>
        <authorList>
            <person name="Goeker M."/>
        </authorList>
    </citation>
    <scope>NUCLEOTIDE SEQUENCE [LARGE SCALE GENOMIC DNA]</scope>
    <source>
        <strain evidence="2 3">DSM 12751</strain>
    </source>
</reference>
<keyword evidence="3" id="KW-1185">Reference proteome</keyword>
<proteinExistence type="predicted"/>
<evidence type="ECO:0000313" key="2">
    <source>
        <dbReference type="EMBL" id="MDQ0164999.1"/>
    </source>
</evidence>
<evidence type="ECO:0000256" key="1">
    <source>
        <dbReference type="SAM" id="Phobius"/>
    </source>
</evidence>
<evidence type="ECO:0008006" key="4">
    <source>
        <dbReference type="Google" id="ProtNLM"/>
    </source>
</evidence>
<dbReference type="RefSeq" id="WP_307391450.1">
    <property type="nucleotide sequence ID" value="NZ_BAAADK010000010.1"/>
</dbReference>